<dbReference type="RefSeq" id="WP_145832180.1">
    <property type="nucleotide sequence ID" value="NZ_VLLA01000044.1"/>
</dbReference>
<evidence type="ECO:0000313" key="1">
    <source>
        <dbReference type="EMBL" id="TWI58284.1"/>
    </source>
</evidence>
<dbReference type="OrthoDB" id="8439377at2"/>
<gene>
    <name evidence="1" type="ORF">IQ16_08190</name>
</gene>
<name>A0A562QNG7_9BRAD</name>
<accession>A0A562QNG7</accession>
<organism evidence="1 2">
    <name type="scientific">Bradyrhizobium huanghuaihaiense</name>
    <dbReference type="NCBI Taxonomy" id="990078"/>
    <lineage>
        <taxon>Bacteria</taxon>
        <taxon>Pseudomonadati</taxon>
        <taxon>Pseudomonadota</taxon>
        <taxon>Alphaproteobacteria</taxon>
        <taxon>Hyphomicrobiales</taxon>
        <taxon>Nitrobacteraceae</taxon>
        <taxon>Bradyrhizobium</taxon>
    </lineage>
</organism>
<comment type="caution">
    <text evidence="1">The sequence shown here is derived from an EMBL/GenBank/DDBJ whole genome shotgun (WGS) entry which is preliminary data.</text>
</comment>
<evidence type="ECO:0000313" key="2">
    <source>
        <dbReference type="Proteomes" id="UP000316291"/>
    </source>
</evidence>
<dbReference type="Proteomes" id="UP000316291">
    <property type="component" value="Unassembled WGS sequence"/>
</dbReference>
<dbReference type="EMBL" id="VLLA01000044">
    <property type="protein sequence ID" value="TWI58284.1"/>
    <property type="molecule type" value="Genomic_DNA"/>
</dbReference>
<sequence>MAGRGKYFELLDFPKFAYPSVVGMDAASTANNLIERLAGQGFMSYSTIWPRLEPIVAGYATESFIASEFSPYEQDWKNNSLQDVVRLLKQYFGGRGRWYRHPLQPTKVLGFWFKPSIKGVWWVDGQAYAVLINARKQQRLFPDHIRFLARGVHELHCIDDPNDPIPLIIDVSEPERGKGRLLRAYEMPVEKAISLDEFDEAVRQFLKALEMAGVALPADAADVIDLFKKK</sequence>
<keyword evidence="2" id="KW-1185">Reference proteome</keyword>
<dbReference type="AlphaFoldDB" id="A0A562QNG7"/>
<protein>
    <submittedName>
        <fullName evidence="1">Uncharacterized protein</fullName>
    </submittedName>
</protein>
<reference evidence="1 2" key="1">
    <citation type="journal article" date="2015" name="Stand. Genomic Sci.">
        <title>Genomic Encyclopedia of Bacterial and Archaeal Type Strains, Phase III: the genomes of soil and plant-associated and newly described type strains.</title>
        <authorList>
            <person name="Whitman W.B."/>
            <person name="Woyke T."/>
            <person name="Klenk H.P."/>
            <person name="Zhou Y."/>
            <person name="Lilburn T.G."/>
            <person name="Beck B.J."/>
            <person name="De Vos P."/>
            <person name="Vandamme P."/>
            <person name="Eisen J.A."/>
            <person name="Garrity G."/>
            <person name="Hugenholtz P."/>
            <person name="Kyrpides N.C."/>
        </authorList>
    </citation>
    <scope>NUCLEOTIDE SEQUENCE [LARGE SCALE GENOMIC DNA]</scope>
    <source>
        <strain evidence="1 2">CGMCC 1.10948</strain>
    </source>
</reference>
<proteinExistence type="predicted"/>